<dbReference type="HOGENOM" id="CLU_2599524_0_0_6"/>
<dbReference type="EMBL" id="GL379592">
    <property type="protein sequence ID" value="EFL91743.1"/>
    <property type="molecule type" value="Genomic_DNA"/>
</dbReference>
<proteinExistence type="predicted"/>
<evidence type="ECO:0000313" key="2">
    <source>
        <dbReference type="EMBL" id="EFL91743.1"/>
    </source>
</evidence>
<name>E0WT58_9ENTR</name>
<dbReference type="AlphaFoldDB" id="E0WT58"/>
<gene>
    <name evidence="2" type="ORF">REG_1205</name>
</gene>
<sequence length="79" mass="8507">MNGMKKRKTILKALPILLLPTFVSAVQAAPRSCDLPWDGLMPIEISCKQEATTNTAKQSALDTPQGVSIAFVRAIALLL</sequence>
<organism evidence="2 3">
    <name type="scientific">Candidatus Regiella insecticola LSR1</name>
    <dbReference type="NCBI Taxonomy" id="663321"/>
    <lineage>
        <taxon>Bacteria</taxon>
        <taxon>Pseudomonadati</taxon>
        <taxon>Pseudomonadota</taxon>
        <taxon>Gammaproteobacteria</taxon>
        <taxon>Enterobacterales</taxon>
        <taxon>Enterobacteriaceae</taxon>
        <taxon>aphid secondary symbionts</taxon>
        <taxon>Candidatus Regiella</taxon>
    </lineage>
</organism>
<keyword evidence="1" id="KW-0732">Signal</keyword>
<feature type="signal peptide" evidence="1">
    <location>
        <begin position="1"/>
        <end position="28"/>
    </location>
</feature>
<protein>
    <submittedName>
        <fullName evidence="2">Uncharacterized protein</fullName>
    </submittedName>
</protein>
<dbReference type="Proteomes" id="UP000005726">
    <property type="component" value="Unassembled WGS sequence"/>
</dbReference>
<accession>E0WT58</accession>
<evidence type="ECO:0000256" key="1">
    <source>
        <dbReference type="SAM" id="SignalP"/>
    </source>
</evidence>
<feature type="chain" id="PRO_5003142824" evidence="1">
    <location>
        <begin position="29"/>
        <end position="79"/>
    </location>
</feature>
<evidence type="ECO:0000313" key="3">
    <source>
        <dbReference type="Proteomes" id="UP000005726"/>
    </source>
</evidence>
<reference evidence="2" key="1">
    <citation type="journal article" date="2009" name="Environ. Microbiol.">
        <title>Dynamics of genome evolution in facultative symbionts of aphids.</title>
        <authorList>
            <person name="Degnan P.H."/>
            <person name="Leonardo T.E."/>
            <person name="Cass B.N."/>
            <person name="Hurwitz B."/>
            <person name="Stern D."/>
            <person name="Gibbs R.A."/>
            <person name="Richards S."/>
            <person name="Moran N.A."/>
        </authorList>
    </citation>
    <scope>NUCLEOTIDE SEQUENCE [LARGE SCALE GENOMIC DNA]</scope>
    <source>
        <strain evidence="2">LSR1</strain>
    </source>
</reference>
<keyword evidence="3" id="KW-1185">Reference proteome</keyword>